<name>A0A1L8D9L7_9DIPT</name>
<reference evidence="4" key="1">
    <citation type="submission" date="2016-12" db="EMBL/GenBank/DDBJ databases">
        <title>An insight into the sialome and mialome of the sand fly, Nyssomyia neivai.</title>
        <authorList>
            <person name="Sebastian V."/>
            <person name="Goulart T.M."/>
            <person name="Oliveira W."/>
            <person name="Calvo E."/>
            <person name="Oliveira L.F."/>
            <person name="Pinto M.C."/>
            <person name="Rosselino A.M."/>
            <person name="Ribeiro J.M."/>
        </authorList>
    </citation>
    <scope>NUCLEOTIDE SEQUENCE</scope>
</reference>
<protein>
    <submittedName>
        <fullName evidence="4">Putative conserved plasma membrane protein</fullName>
    </submittedName>
</protein>
<dbReference type="GO" id="GO:0019991">
    <property type="term" value="P:septate junction assembly"/>
    <property type="evidence" value="ECO:0007669"/>
    <property type="project" value="InterPro"/>
</dbReference>
<feature type="signal peptide" evidence="2">
    <location>
        <begin position="1"/>
        <end position="17"/>
    </location>
</feature>
<dbReference type="GO" id="GO:0005886">
    <property type="term" value="C:plasma membrane"/>
    <property type="evidence" value="ECO:0007669"/>
    <property type="project" value="TreeGrafter"/>
</dbReference>
<feature type="transmembrane region" description="Helical" evidence="1">
    <location>
        <begin position="69"/>
        <end position="87"/>
    </location>
</feature>
<evidence type="ECO:0000256" key="1">
    <source>
        <dbReference type="SAM" id="Phobius"/>
    </source>
</evidence>
<keyword evidence="1" id="KW-0812">Transmembrane</keyword>
<feature type="transmembrane region" description="Helical" evidence="1">
    <location>
        <begin position="107"/>
        <end position="124"/>
    </location>
</feature>
<organism evidence="4">
    <name type="scientific">Nyssomyia neivai</name>
    <dbReference type="NCBI Taxonomy" id="330878"/>
    <lineage>
        <taxon>Eukaryota</taxon>
        <taxon>Metazoa</taxon>
        <taxon>Ecdysozoa</taxon>
        <taxon>Arthropoda</taxon>
        <taxon>Hexapoda</taxon>
        <taxon>Insecta</taxon>
        <taxon>Pterygota</taxon>
        <taxon>Neoptera</taxon>
        <taxon>Endopterygota</taxon>
        <taxon>Diptera</taxon>
        <taxon>Nematocera</taxon>
        <taxon>Psychodoidea</taxon>
        <taxon>Psychodidae</taxon>
        <taxon>Nyssomyia</taxon>
    </lineage>
</organism>
<keyword evidence="1" id="KW-1133">Transmembrane helix</keyword>
<dbReference type="Pfam" id="PF24985">
    <property type="entry name" value="DUF7775"/>
    <property type="match status" value="1"/>
</dbReference>
<dbReference type="EMBL" id="GFDF01010925">
    <property type="protein sequence ID" value="JAV03159.1"/>
    <property type="molecule type" value="Transcribed_RNA"/>
</dbReference>
<dbReference type="InterPro" id="IPR038976">
    <property type="entry name" value="Ssk"/>
</dbReference>
<dbReference type="AlphaFoldDB" id="A0A1L8D9L7"/>
<feature type="transmembrane region" description="Helical" evidence="1">
    <location>
        <begin position="41"/>
        <end position="60"/>
    </location>
</feature>
<keyword evidence="2" id="KW-0732">Signal</keyword>
<evidence type="ECO:0000313" key="4">
    <source>
        <dbReference type="EMBL" id="JAV03159.1"/>
    </source>
</evidence>
<dbReference type="PANTHER" id="PTHR36692:SF2">
    <property type="entry name" value="GEO12064P1"/>
    <property type="match status" value="1"/>
</dbReference>
<feature type="chain" id="PRO_5012724714" evidence="2">
    <location>
        <begin position="18"/>
        <end position="126"/>
    </location>
</feature>
<accession>A0A1L8D9L7</accession>
<keyword evidence="1" id="KW-0472">Membrane</keyword>
<evidence type="ECO:0000259" key="3">
    <source>
        <dbReference type="Pfam" id="PF24985"/>
    </source>
</evidence>
<feature type="domain" description="DUF7775" evidence="3">
    <location>
        <begin position="8"/>
        <end position="95"/>
    </location>
</feature>
<sequence>MGFNRISLIKLLELVLAVSCLVLHHQSLGETDPITIILTSGTFLGFSVILIGLFVCYLIGSPIHKRHDIYYSLVGCVLFIAAGALIIQEWENAFKTDRRKIALSKGSLSIINGAIFLFDIVFVFRS</sequence>
<dbReference type="PANTHER" id="PTHR36692">
    <property type="entry name" value="PROTEIN SNAKESKIN"/>
    <property type="match status" value="1"/>
</dbReference>
<evidence type="ECO:0000256" key="2">
    <source>
        <dbReference type="SAM" id="SignalP"/>
    </source>
</evidence>
<dbReference type="InterPro" id="IPR056677">
    <property type="entry name" value="DUF7775"/>
</dbReference>
<proteinExistence type="predicted"/>